<keyword evidence="1" id="KW-0479">Metal-binding</keyword>
<evidence type="ECO:0000313" key="8">
    <source>
        <dbReference type="Proteomes" id="UP001206312"/>
    </source>
</evidence>
<evidence type="ECO:0000256" key="3">
    <source>
        <dbReference type="ARBA" id="ARBA00029741"/>
    </source>
</evidence>
<sequence length="322" mass="36052">MEVYPLKFHPIFKQRLWGGNKLRTFLGKDVSGEDIGESWELSGVAGDVSVIANGPYAGKSLWELIETFPEGLLGTGVLERFGTEFPILIKFLHAREDLSIQLHPGDDLARRRHNSFGKTEMWYILDAEPGSELIIGFNRDVSREEYLQALEGGKLLDLLHYEPVREGDAFFINNGKIHAIGGGIVLAEIQQSSDVTYRIYDFDRRDANGNLRELHTELALEAMDFQQKDDFRRSYGRKRNQPNPMVDSAYFKTAYLEVDKNLERDLRGRKAFTIFLCVGGQAVIAVDGQAVQVRMGETVLVPAAAGSVQINSGGCRLLEVSP</sequence>
<reference evidence="7 8" key="1">
    <citation type="submission" date="2022-06" db="EMBL/GenBank/DDBJ databases">
        <authorList>
            <person name="Xuan X."/>
        </authorList>
    </citation>
    <scope>NUCLEOTIDE SEQUENCE [LARGE SCALE GENOMIC DNA]</scope>
    <source>
        <strain evidence="7 8">2V75</strain>
    </source>
</reference>
<dbReference type="InterPro" id="IPR011051">
    <property type="entry name" value="RmlC_Cupin_sf"/>
</dbReference>
<keyword evidence="2" id="KW-0862">Zinc</keyword>
<dbReference type="PANTHER" id="PTHR42742">
    <property type="entry name" value="TRANSCRIPTIONAL REPRESSOR MPRA"/>
    <property type="match status" value="1"/>
</dbReference>
<feature type="domain" description="Phosphomannose isomerase type I catalytic" evidence="5">
    <location>
        <begin position="7"/>
        <end position="114"/>
    </location>
</feature>
<organism evidence="7 8">
    <name type="scientific">Robiginitalea marina</name>
    <dbReference type="NCBI Taxonomy" id="2954105"/>
    <lineage>
        <taxon>Bacteria</taxon>
        <taxon>Pseudomonadati</taxon>
        <taxon>Bacteroidota</taxon>
        <taxon>Flavobacteriia</taxon>
        <taxon>Flavobacteriales</taxon>
        <taxon>Flavobacteriaceae</taxon>
        <taxon>Robiginitalea</taxon>
    </lineage>
</organism>
<evidence type="ECO:0000256" key="4">
    <source>
        <dbReference type="ARBA" id="ARBA00030762"/>
    </source>
</evidence>
<dbReference type="Pfam" id="PF20511">
    <property type="entry name" value="PMI_typeI_cat"/>
    <property type="match status" value="1"/>
</dbReference>
<evidence type="ECO:0000256" key="1">
    <source>
        <dbReference type="ARBA" id="ARBA00022723"/>
    </source>
</evidence>
<dbReference type="Gene3D" id="2.60.120.10">
    <property type="entry name" value="Jelly Rolls"/>
    <property type="match status" value="2"/>
</dbReference>
<dbReference type="InterPro" id="IPR046457">
    <property type="entry name" value="PMI_typeI_cat"/>
</dbReference>
<dbReference type="Pfam" id="PF21621">
    <property type="entry name" value="MPI_cupin_dom"/>
    <property type="match status" value="1"/>
</dbReference>
<evidence type="ECO:0000313" key="7">
    <source>
        <dbReference type="EMBL" id="MCO5725511.1"/>
    </source>
</evidence>
<gene>
    <name evidence="7" type="ORF">NG653_11630</name>
</gene>
<feature type="domain" description="Mannose-6-phosphate isomerase cupin" evidence="6">
    <location>
        <begin position="247"/>
        <end position="319"/>
    </location>
</feature>
<evidence type="ECO:0000259" key="5">
    <source>
        <dbReference type="Pfam" id="PF20511"/>
    </source>
</evidence>
<dbReference type="RefSeq" id="WP_252741882.1">
    <property type="nucleotide sequence ID" value="NZ_JAMXIB010000009.1"/>
</dbReference>
<dbReference type="PANTHER" id="PTHR42742:SF3">
    <property type="entry name" value="FRUCTOKINASE"/>
    <property type="match status" value="1"/>
</dbReference>
<comment type="caution">
    <text evidence="7">The sequence shown here is derived from an EMBL/GenBank/DDBJ whole genome shotgun (WGS) entry which is preliminary data.</text>
</comment>
<dbReference type="InterPro" id="IPR014628">
    <property type="entry name" value="Man6P_isomerase_Firm_short"/>
</dbReference>
<evidence type="ECO:0000259" key="6">
    <source>
        <dbReference type="Pfam" id="PF21621"/>
    </source>
</evidence>
<proteinExistence type="predicted"/>
<dbReference type="SUPFAM" id="SSF51182">
    <property type="entry name" value="RmlC-like cupins"/>
    <property type="match status" value="1"/>
</dbReference>
<dbReference type="PIRSF" id="PIRSF036894">
    <property type="entry name" value="PMI_Firm_short"/>
    <property type="match status" value="1"/>
</dbReference>
<dbReference type="InterPro" id="IPR051804">
    <property type="entry name" value="Carb_Metab_Reg_Kinase/Isom"/>
</dbReference>
<dbReference type="InterPro" id="IPR014710">
    <property type="entry name" value="RmlC-like_jellyroll"/>
</dbReference>
<keyword evidence="7" id="KW-0413">Isomerase</keyword>
<keyword evidence="8" id="KW-1185">Reference proteome</keyword>
<dbReference type="GO" id="GO:0016853">
    <property type="term" value="F:isomerase activity"/>
    <property type="evidence" value="ECO:0007669"/>
    <property type="project" value="UniProtKB-KW"/>
</dbReference>
<name>A0ABT1AZR9_9FLAO</name>
<dbReference type="InterPro" id="IPR049071">
    <property type="entry name" value="MPI_cupin_dom"/>
</dbReference>
<dbReference type="Proteomes" id="UP001206312">
    <property type="component" value="Unassembled WGS sequence"/>
</dbReference>
<accession>A0ABT1AZR9</accession>
<dbReference type="EMBL" id="JAMXIB010000009">
    <property type="protein sequence ID" value="MCO5725511.1"/>
    <property type="molecule type" value="Genomic_DNA"/>
</dbReference>
<evidence type="ECO:0000256" key="2">
    <source>
        <dbReference type="ARBA" id="ARBA00022833"/>
    </source>
</evidence>
<protein>
    <recommendedName>
        <fullName evidence="3">Phosphohexomutase</fullName>
    </recommendedName>
    <alternativeName>
        <fullName evidence="4">Phosphomannose isomerase</fullName>
    </alternativeName>
</protein>
<dbReference type="CDD" id="cd07010">
    <property type="entry name" value="cupin_PMI_type_I_N_bac"/>
    <property type="match status" value="1"/>
</dbReference>